<dbReference type="PANTHER" id="PTHR12526">
    <property type="entry name" value="GLYCOSYLTRANSFERASE"/>
    <property type="match status" value="1"/>
</dbReference>
<feature type="domain" description="Glycosyl transferase family 1" evidence="2">
    <location>
        <begin position="204"/>
        <end position="347"/>
    </location>
</feature>
<protein>
    <submittedName>
        <fullName evidence="3">Glycosyltransferase involved in cell wall bisynthesis</fullName>
    </submittedName>
</protein>
<dbReference type="InterPro" id="IPR001296">
    <property type="entry name" value="Glyco_trans_1"/>
</dbReference>
<dbReference type="OrthoDB" id="3171021at2"/>
<accession>A0A1M5IN73</accession>
<dbReference type="Pfam" id="PF00534">
    <property type="entry name" value="Glycos_transf_1"/>
    <property type="match status" value="1"/>
</dbReference>
<evidence type="ECO:0000313" key="4">
    <source>
        <dbReference type="Proteomes" id="UP000186132"/>
    </source>
</evidence>
<dbReference type="PANTHER" id="PTHR12526:SF636">
    <property type="entry name" value="BLL3647 PROTEIN"/>
    <property type="match status" value="1"/>
</dbReference>
<evidence type="ECO:0000313" key="3">
    <source>
        <dbReference type="EMBL" id="SHG29685.1"/>
    </source>
</evidence>
<evidence type="ECO:0000259" key="2">
    <source>
        <dbReference type="Pfam" id="PF00534"/>
    </source>
</evidence>
<organism evidence="3 4">
    <name type="scientific">Jatrophihabitans endophyticus</name>
    <dbReference type="NCBI Taxonomy" id="1206085"/>
    <lineage>
        <taxon>Bacteria</taxon>
        <taxon>Bacillati</taxon>
        <taxon>Actinomycetota</taxon>
        <taxon>Actinomycetes</taxon>
        <taxon>Jatrophihabitantales</taxon>
        <taxon>Jatrophihabitantaceae</taxon>
        <taxon>Jatrophihabitans</taxon>
    </lineage>
</organism>
<dbReference type="SUPFAM" id="SSF53756">
    <property type="entry name" value="UDP-Glycosyltransferase/glycogen phosphorylase"/>
    <property type="match status" value="1"/>
</dbReference>
<gene>
    <name evidence="3" type="ORF">SAMN05443575_1949</name>
</gene>
<keyword evidence="1 3" id="KW-0808">Transferase</keyword>
<dbReference type="STRING" id="1206085.SAMN05443575_1949"/>
<proteinExistence type="predicted"/>
<keyword evidence="4" id="KW-1185">Reference proteome</keyword>
<dbReference type="CDD" id="cd03801">
    <property type="entry name" value="GT4_PimA-like"/>
    <property type="match status" value="1"/>
</dbReference>
<reference evidence="3 4" key="1">
    <citation type="submission" date="2016-11" db="EMBL/GenBank/DDBJ databases">
        <authorList>
            <person name="Jaros S."/>
            <person name="Januszkiewicz K."/>
            <person name="Wedrychowicz H."/>
        </authorList>
    </citation>
    <scope>NUCLEOTIDE SEQUENCE [LARGE SCALE GENOMIC DNA]</scope>
    <source>
        <strain evidence="3 4">DSM 45627</strain>
    </source>
</reference>
<dbReference type="EMBL" id="FQVU01000002">
    <property type="protein sequence ID" value="SHG29685.1"/>
    <property type="molecule type" value="Genomic_DNA"/>
</dbReference>
<dbReference type="Gene3D" id="3.40.50.2000">
    <property type="entry name" value="Glycogen Phosphorylase B"/>
    <property type="match status" value="1"/>
</dbReference>
<evidence type="ECO:0000256" key="1">
    <source>
        <dbReference type="ARBA" id="ARBA00022679"/>
    </source>
</evidence>
<name>A0A1M5IN73_9ACTN</name>
<dbReference type="RefSeq" id="WP_073389110.1">
    <property type="nucleotide sequence ID" value="NZ_FQVU01000002.1"/>
</dbReference>
<dbReference type="GO" id="GO:0016757">
    <property type="term" value="F:glycosyltransferase activity"/>
    <property type="evidence" value="ECO:0007669"/>
    <property type="project" value="InterPro"/>
</dbReference>
<sequence>MTGSGPRVVVTSAYFEPGYKAGGPIPSVKQIVSSAEGIRILLLTNDRDLGDTAPYPGLSGRTVTRGDLDILYLDRRRPGHWWRAIKTIRGGPVDLLYVNSLWDPWFTILPLLLSVLRVVPARRVLVAPRGELSAGALSIKARKKKVVKPVLRALLGVLRPSWHASSAMDEADIRRAFGADRRVFVVSESSPHVPSTAPLEPRPGPVRLVFVSRIVPMKNLLTVLAALGHVRGPAALDVYGPVEDGEYWRRCQEAIAALPPGVTVEYRGVVTPAEVADTFARYDAFVLPTLGENFGHVIAESLSVGCPVICSDRTPWSACLAAGGGEVLPDLTPPAVAAVLDRWLALSVDERVGRRRQARDAYASWLAEQSGPGVLALALTTPAAR</sequence>
<dbReference type="AlphaFoldDB" id="A0A1M5IN73"/>
<dbReference type="Proteomes" id="UP000186132">
    <property type="component" value="Unassembled WGS sequence"/>
</dbReference>